<proteinExistence type="predicted"/>
<gene>
    <name evidence="2" type="ORF">Q7C36_009134</name>
</gene>
<comment type="caution">
    <text evidence="2">The sequence shown here is derived from an EMBL/GenBank/DDBJ whole genome shotgun (WGS) entry which is preliminary data.</text>
</comment>
<dbReference type="EMBL" id="JAVHJS010000008">
    <property type="protein sequence ID" value="KAK2850351.1"/>
    <property type="molecule type" value="Genomic_DNA"/>
</dbReference>
<accession>A0AA88SVS7</accession>
<evidence type="ECO:0000313" key="2">
    <source>
        <dbReference type="EMBL" id="KAK2850351.1"/>
    </source>
</evidence>
<feature type="compositionally biased region" description="Pro residues" evidence="1">
    <location>
        <begin position="11"/>
        <end position="23"/>
    </location>
</feature>
<keyword evidence="3" id="KW-1185">Reference proteome</keyword>
<reference evidence="2" key="1">
    <citation type="submission" date="2023-08" db="EMBL/GenBank/DDBJ databases">
        <title>Pelteobagrus vachellii genome.</title>
        <authorList>
            <person name="Liu H."/>
        </authorList>
    </citation>
    <scope>NUCLEOTIDE SEQUENCE</scope>
    <source>
        <strain evidence="2">PRFRI_2022a</strain>
        <tissue evidence="2">Muscle</tissue>
    </source>
</reference>
<organism evidence="2 3">
    <name type="scientific">Tachysurus vachellii</name>
    <name type="common">Darkbarbel catfish</name>
    <name type="synonym">Pelteobagrus vachellii</name>
    <dbReference type="NCBI Taxonomy" id="175792"/>
    <lineage>
        <taxon>Eukaryota</taxon>
        <taxon>Metazoa</taxon>
        <taxon>Chordata</taxon>
        <taxon>Craniata</taxon>
        <taxon>Vertebrata</taxon>
        <taxon>Euteleostomi</taxon>
        <taxon>Actinopterygii</taxon>
        <taxon>Neopterygii</taxon>
        <taxon>Teleostei</taxon>
        <taxon>Ostariophysi</taxon>
        <taxon>Siluriformes</taxon>
        <taxon>Bagridae</taxon>
        <taxon>Tachysurus</taxon>
    </lineage>
</organism>
<protein>
    <submittedName>
        <fullName evidence="2">Uncharacterized protein</fullName>
    </submittedName>
</protein>
<evidence type="ECO:0000313" key="3">
    <source>
        <dbReference type="Proteomes" id="UP001187315"/>
    </source>
</evidence>
<dbReference type="AlphaFoldDB" id="A0AA88SVS7"/>
<name>A0AA88SVS7_TACVA</name>
<dbReference type="Proteomes" id="UP001187315">
    <property type="component" value="Unassembled WGS sequence"/>
</dbReference>
<evidence type="ECO:0000256" key="1">
    <source>
        <dbReference type="SAM" id="MobiDB-lite"/>
    </source>
</evidence>
<feature type="region of interest" description="Disordered" evidence="1">
    <location>
        <begin position="1"/>
        <end position="23"/>
    </location>
</feature>
<sequence length="159" mass="17496">MCGDVRVSADTPPPTSPPPLPPPHSITRAFSPGSSCGVGRLAMLVLIRPKPTSISAPAFPLKEADCLREAITANKLPYRPRHRNILPLHFLALVSSQKIKSNQLRNPLSHLVKIAFSFLRPQEHEMQPQKAQIEKVKVLKDLLRLALPGPEFVLGPVRS</sequence>